<name>A0ABT6RF21_9BACT</name>
<reference evidence="8 9" key="1">
    <citation type="submission" date="2023-05" db="EMBL/GenBank/DDBJ databases">
        <title>Genome sequence of Pinibacter sp. MAH-24.</title>
        <authorList>
            <person name="Huq M.A."/>
        </authorList>
    </citation>
    <scope>NUCLEOTIDE SEQUENCE [LARGE SCALE GENOMIC DNA]</scope>
    <source>
        <strain evidence="8 9">MAH-24</strain>
    </source>
</reference>
<keyword evidence="4" id="KW-0472">Membrane</keyword>
<dbReference type="Pfam" id="PF07980">
    <property type="entry name" value="SusD_RagB"/>
    <property type="match status" value="1"/>
</dbReference>
<protein>
    <submittedName>
        <fullName evidence="8">RagB/SusD family nutrient uptake outer membrane protein</fullName>
    </submittedName>
</protein>
<evidence type="ECO:0000259" key="6">
    <source>
        <dbReference type="Pfam" id="PF07980"/>
    </source>
</evidence>
<accession>A0ABT6RF21</accession>
<evidence type="ECO:0000256" key="5">
    <source>
        <dbReference type="ARBA" id="ARBA00023237"/>
    </source>
</evidence>
<organism evidence="8 9">
    <name type="scientific">Pinibacter soli</name>
    <dbReference type="NCBI Taxonomy" id="3044211"/>
    <lineage>
        <taxon>Bacteria</taxon>
        <taxon>Pseudomonadati</taxon>
        <taxon>Bacteroidota</taxon>
        <taxon>Chitinophagia</taxon>
        <taxon>Chitinophagales</taxon>
        <taxon>Chitinophagaceae</taxon>
        <taxon>Pinibacter</taxon>
    </lineage>
</organism>
<dbReference type="Pfam" id="PF14322">
    <property type="entry name" value="SusD-like_3"/>
    <property type="match status" value="1"/>
</dbReference>
<keyword evidence="5" id="KW-0998">Cell outer membrane</keyword>
<dbReference type="SUPFAM" id="SSF48452">
    <property type="entry name" value="TPR-like"/>
    <property type="match status" value="1"/>
</dbReference>
<sequence>MRLTIKKYNYLLIAGGLFMLLFNTSCKKYVTIPPPVNAVDEALAFADSSTATSVVLGIYSSIATGNSSNVFNAIKYGAMSADEGYYLTNASFDNFKNNTLAAGNDANVFWGAMYTKIGRANYAIEGVNASKTLSTSVKNQLVGEAKFWRAWHYFYLVNYFGDVPLVVNTDALTNGLLARAPVADVYQQIVTDLTDAKALLTTKYPSVEKARINKSAVSAFLARVYFYQQNWAAAESEASEVINSGTYSLVTNLNNVFLIGSTETIFQISLAGTSVPATVMGAEFIPASTTPSFVLYDTLANSFEANDQRKVNWTKAITYVGKTYYYPYKYKVRSTTAGTEYPVMLRLAELYLIRAEAEANESKIPQAQADLNLVRNRAGLPNTTAATKDDLVKVLERERWFELFTEFSDRWFSLKRKNRATEALSPIKPAWKPFQQLYPIPAQAMGANPNLKDNPGYF</sequence>
<dbReference type="InterPro" id="IPR012944">
    <property type="entry name" value="SusD_RagB_dom"/>
</dbReference>
<dbReference type="CDD" id="cd08977">
    <property type="entry name" value="SusD"/>
    <property type="match status" value="1"/>
</dbReference>
<gene>
    <name evidence="8" type="ORF">QJ048_14430</name>
</gene>
<feature type="domain" description="SusD-like N-terminal" evidence="7">
    <location>
        <begin position="69"/>
        <end position="225"/>
    </location>
</feature>
<evidence type="ECO:0000256" key="1">
    <source>
        <dbReference type="ARBA" id="ARBA00004442"/>
    </source>
</evidence>
<proteinExistence type="inferred from homology"/>
<dbReference type="EMBL" id="JASBRG010000007">
    <property type="protein sequence ID" value="MDI3320985.1"/>
    <property type="molecule type" value="Genomic_DNA"/>
</dbReference>
<evidence type="ECO:0000259" key="7">
    <source>
        <dbReference type="Pfam" id="PF14322"/>
    </source>
</evidence>
<dbReference type="RefSeq" id="WP_282335087.1">
    <property type="nucleotide sequence ID" value="NZ_JASBRG010000007.1"/>
</dbReference>
<evidence type="ECO:0000313" key="9">
    <source>
        <dbReference type="Proteomes" id="UP001226434"/>
    </source>
</evidence>
<evidence type="ECO:0000313" key="8">
    <source>
        <dbReference type="EMBL" id="MDI3320985.1"/>
    </source>
</evidence>
<dbReference type="Gene3D" id="1.25.40.390">
    <property type="match status" value="1"/>
</dbReference>
<evidence type="ECO:0000256" key="3">
    <source>
        <dbReference type="ARBA" id="ARBA00022729"/>
    </source>
</evidence>
<dbReference type="Proteomes" id="UP001226434">
    <property type="component" value="Unassembled WGS sequence"/>
</dbReference>
<comment type="subcellular location">
    <subcellularLocation>
        <location evidence="1">Cell outer membrane</location>
    </subcellularLocation>
</comment>
<evidence type="ECO:0000256" key="4">
    <source>
        <dbReference type="ARBA" id="ARBA00023136"/>
    </source>
</evidence>
<keyword evidence="3" id="KW-0732">Signal</keyword>
<comment type="caution">
    <text evidence="8">The sequence shown here is derived from an EMBL/GenBank/DDBJ whole genome shotgun (WGS) entry which is preliminary data.</text>
</comment>
<dbReference type="InterPro" id="IPR011990">
    <property type="entry name" value="TPR-like_helical_dom_sf"/>
</dbReference>
<keyword evidence="9" id="KW-1185">Reference proteome</keyword>
<evidence type="ECO:0000256" key="2">
    <source>
        <dbReference type="ARBA" id="ARBA00006275"/>
    </source>
</evidence>
<dbReference type="InterPro" id="IPR033985">
    <property type="entry name" value="SusD-like_N"/>
</dbReference>
<feature type="domain" description="RagB/SusD" evidence="6">
    <location>
        <begin position="322"/>
        <end position="457"/>
    </location>
</feature>
<comment type="similarity">
    <text evidence="2">Belongs to the SusD family.</text>
</comment>